<dbReference type="InterPro" id="IPR008969">
    <property type="entry name" value="CarboxyPept-like_regulatory"/>
</dbReference>
<name>E6Q0W2_9ZZZZ</name>
<dbReference type="Gene3D" id="2.60.40.1120">
    <property type="entry name" value="Carboxypeptidase-like, regulatory domain"/>
    <property type="match status" value="1"/>
</dbReference>
<dbReference type="SUPFAM" id="SSF49464">
    <property type="entry name" value="Carboxypeptidase regulatory domain-like"/>
    <property type="match status" value="1"/>
</dbReference>
<sequence>MKRFFAIFALAFAPSILHAQSLGGSFSPAFVEGNIRAEDTGKPLVGAKIDVVGAKVSKKGVKEDNGCGAGFAMSAANGSFAVGVGKNNLCISKKHPINGKYYVTVAKRGYLPTTTFIDFAKIRGNEVGPLQLTLTPAHAAIVGQVFVGGKPLPYAFVFVVKNPYGFALHPPKGHIPVLASEIPMIRADGYGKFTIPISPGDYYVLASKAGYQLVTKTVNPLAMQLYDKLAGNPYAGAAMQSRLAPLKAPQLGFAVHVPNFGNAVANLSMMVAVGPRGPEHPALVKPVAFLPIEFRLTGAARSSPNNVLFFTADGPYNADTGRYELSIVRSRVQLGGAKIDPFISHIKTFNMLLYGMPSRVGCRHKPGHIGSDSCGNAILSFTDETATPGRLYYYYIEEGSPNFIGPNGQVRFMKVGAPYSNGAPIVTH</sequence>
<proteinExistence type="predicted"/>
<dbReference type="EMBL" id="CABO01000006">
    <property type="protein sequence ID" value="CBI00822.1"/>
    <property type="molecule type" value="Genomic_DNA"/>
</dbReference>
<dbReference type="AlphaFoldDB" id="E6Q0W2"/>
<comment type="caution">
    <text evidence="1">The sequence shown here is derived from an EMBL/GenBank/DDBJ whole genome shotgun (WGS) entry which is preliminary data.</text>
</comment>
<gene>
    <name evidence="1" type="ORF">CARN4_0169</name>
</gene>
<protein>
    <submittedName>
        <fullName evidence="1">Uncharacterized protein</fullName>
    </submittedName>
</protein>
<reference evidence="1" key="1">
    <citation type="submission" date="2009-10" db="EMBL/GenBank/DDBJ databases">
        <title>Diversity of trophic interactions inside an arsenic-rich microbial ecosystem.</title>
        <authorList>
            <person name="Bertin P.N."/>
            <person name="Heinrich-Salmeron A."/>
            <person name="Pelletier E."/>
            <person name="Goulhen-Chollet F."/>
            <person name="Arsene-Ploetze F."/>
            <person name="Gallien S."/>
            <person name="Calteau A."/>
            <person name="Vallenet D."/>
            <person name="Casiot C."/>
            <person name="Chane-Woon-Ming B."/>
            <person name="Giloteaux L."/>
            <person name="Barakat M."/>
            <person name="Bonnefoy V."/>
            <person name="Bruneel O."/>
            <person name="Chandler M."/>
            <person name="Cleiss J."/>
            <person name="Duran R."/>
            <person name="Elbaz-Poulichet F."/>
            <person name="Fonknechten N."/>
            <person name="Lauga B."/>
            <person name="Mornico D."/>
            <person name="Ortet P."/>
            <person name="Schaeffer C."/>
            <person name="Siguier P."/>
            <person name="Alexander Thil Smith A."/>
            <person name="Van Dorsselaer A."/>
            <person name="Weissenbach J."/>
            <person name="Medigue C."/>
            <person name="Le Paslier D."/>
        </authorList>
    </citation>
    <scope>NUCLEOTIDE SEQUENCE</scope>
</reference>
<accession>E6Q0W2</accession>
<organism evidence="1">
    <name type="scientific">mine drainage metagenome</name>
    <dbReference type="NCBI Taxonomy" id="410659"/>
    <lineage>
        <taxon>unclassified sequences</taxon>
        <taxon>metagenomes</taxon>
        <taxon>ecological metagenomes</taxon>
    </lineage>
</organism>
<evidence type="ECO:0000313" key="1">
    <source>
        <dbReference type="EMBL" id="CBI00822.1"/>
    </source>
</evidence>